<accession>A0A511V4E6</accession>
<proteinExistence type="predicted"/>
<reference evidence="1 2" key="1">
    <citation type="submission" date="2019-07" db="EMBL/GenBank/DDBJ databases">
        <title>Whole genome shotgun sequence of Aneurinibacillus danicus NBRC 102444.</title>
        <authorList>
            <person name="Hosoyama A."/>
            <person name="Uohara A."/>
            <person name="Ohji S."/>
            <person name="Ichikawa N."/>
        </authorList>
    </citation>
    <scope>NUCLEOTIDE SEQUENCE [LARGE SCALE GENOMIC DNA]</scope>
    <source>
        <strain evidence="1 2">NBRC 102444</strain>
    </source>
</reference>
<name>A0A511V4E6_9BACL</name>
<evidence type="ECO:0000313" key="1">
    <source>
        <dbReference type="EMBL" id="GEN33794.1"/>
    </source>
</evidence>
<dbReference type="RefSeq" id="WP_146809115.1">
    <property type="nucleotide sequence ID" value="NZ_BJXX01000055.1"/>
</dbReference>
<organism evidence="1 2">
    <name type="scientific">Aneurinibacillus danicus</name>
    <dbReference type="NCBI Taxonomy" id="267746"/>
    <lineage>
        <taxon>Bacteria</taxon>
        <taxon>Bacillati</taxon>
        <taxon>Bacillota</taxon>
        <taxon>Bacilli</taxon>
        <taxon>Bacillales</taxon>
        <taxon>Paenibacillaceae</taxon>
        <taxon>Aneurinibacillus group</taxon>
        <taxon>Aneurinibacillus</taxon>
    </lineage>
</organism>
<comment type="caution">
    <text evidence="1">The sequence shown here is derived from an EMBL/GenBank/DDBJ whole genome shotgun (WGS) entry which is preliminary data.</text>
</comment>
<dbReference type="OrthoDB" id="2680044at2"/>
<dbReference type="AlphaFoldDB" id="A0A511V4E6"/>
<sequence>MTSSYIDFFTDRRGKVTACMVNTYINDEKHYAVKIELGKEYVVQPVNVLKKKHRDRRCIVIGFIQDDTGVPRDARVKFLDTNRTGRVSIRDLVLPDSDRMEEKHEKNS</sequence>
<evidence type="ECO:0000313" key="2">
    <source>
        <dbReference type="Proteomes" id="UP000321157"/>
    </source>
</evidence>
<dbReference type="Proteomes" id="UP000321157">
    <property type="component" value="Unassembled WGS sequence"/>
</dbReference>
<protein>
    <submittedName>
        <fullName evidence="1">Uncharacterized protein</fullName>
    </submittedName>
</protein>
<dbReference type="EMBL" id="BJXX01000055">
    <property type="protein sequence ID" value="GEN33794.1"/>
    <property type="molecule type" value="Genomic_DNA"/>
</dbReference>
<gene>
    <name evidence="1" type="ORF">ADA01nite_12540</name>
</gene>
<keyword evidence="2" id="KW-1185">Reference proteome</keyword>